<keyword evidence="3 12" id="KW-0812">Transmembrane</keyword>
<evidence type="ECO:0000256" key="9">
    <source>
        <dbReference type="ARBA" id="ARBA00023098"/>
    </source>
</evidence>
<dbReference type="InterPro" id="IPR036291">
    <property type="entry name" value="NAD(P)-bd_dom_sf"/>
</dbReference>
<dbReference type="Proteomes" id="UP000267821">
    <property type="component" value="Unassembled WGS sequence"/>
</dbReference>
<dbReference type="PANTHER" id="PTHR43086">
    <property type="entry name" value="VERY-LONG-CHAIN 3-OXOOACYL-COA REDUCTASE"/>
    <property type="match status" value="1"/>
</dbReference>
<dbReference type="PANTHER" id="PTHR43086:SF2">
    <property type="entry name" value="HYDROXYSTEROID DEHYDROGENASE-LIKE PROTEIN 1"/>
    <property type="match status" value="1"/>
</dbReference>
<feature type="active site" description="Proton acceptor" evidence="12">
    <location>
        <position position="214"/>
    </location>
</feature>
<dbReference type="GO" id="GO:0045703">
    <property type="term" value="F:ketoreductase activity"/>
    <property type="evidence" value="ECO:0007669"/>
    <property type="project" value="UniProtKB-UniRule"/>
</dbReference>
<dbReference type="GO" id="GO:0141040">
    <property type="term" value="F:very-long-chain 3-oxoacyl-CoA reductase activity"/>
    <property type="evidence" value="ECO:0007669"/>
    <property type="project" value="UniProtKB-EC"/>
</dbReference>
<dbReference type="CDD" id="cd05356">
    <property type="entry name" value="17beta-HSD1_like_SDR_c"/>
    <property type="match status" value="1"/>
</dbReference>
<evidence type="ECO:0000256" key="11">
    <source>
        <dbReference type="ARBA" id="ARBA00023160"/>
    </source>
</evidence>
<dbReference type="GO" id="GO:0030497">
    <property type="term" value="P:fatty acid elongation"/>
    <property type="evidence" value="ECO:0007669"/>
    <property type="project" value="UniProtKB-UniRule"/>
</dbReference>
<dbReference type="InterPro" id="IPR002347">
    <property type="entry name" value="SDR_fam"/>
</dbReference>
<dbReference type="SUPFAM" id="SSF51735">
    <property type="entry name" value="NAD(P)-binding Rossmann-fold domains"/>
    <property type="match status" value="1"/>
</dbReference>
<keyword evidence="9 12" id="KW-0443">Lipid metabolism</keyword>
<dbReference type="EMBL" id="ML121557">
    <property type="protein sequence ID" value="RPB21798.1"/>
    <property type="molecule type" value="Genomic_DNA"/>
</dbReference>
<comment type="subcellular location">
    <subcellularLocation>
        <location evidence="12">Endoplasmic reticulum membrane</location>
        <topology evidence="12">Single-pass membrane protein</topology>
    </subcellularLocation>
</comment>
<evidence type="ECO:0000256" key="6">
    <source>
        <dbReference type="ARBA" id="ARBA00022857"/>
    </source>
</evidence>
<keyword evidence="15" id="KW-1185">Reference proteome</keyword>
<evidence type="ECO:0000256" key="13">
    <source>
        <dbReference type="SAM" id="Phobius"/>
    </source>
</evidence>
<dbReference type="Gene3D" id="3.40.50.720">
    <property type="entry name" value="NAD(P)-binding Rossmann-like Domain"/>
    <property type="match status" value="1"/>
</dbReference>
<dbReference type="InParanoid" id="A0A3N4LJC1"/>
<evidence type="ECO:0000313" key="14">
    <source>
        <dbReference type="EMBL" id="RPB21798.1"/>
    </source>
</evidence>
<evidence type="ECO:0000256" key="5">
    <source>
        <dbReference type="ARBA" id="ARBA00022832"/>
    </source>
</evidence>
<sequence>MASILSGLVSKFQSTGCVGAVLALVGLGYLTTHVLCTVSTLLKTFVLGGKSLRSYGPKGSWALVTGASDGIGKEFALQLASKGSNILLVSRTESKLQVLAAEIESKYAGQGVRTKYLTMDFAKNMDSDYAKLKETVDGLDIAILVNNVGQSYDMPTPFLLTEKKVHDDIVTINVTGTLRVTQIVAPGMVSRKRGLILTMGSFGGLLPTPLLSVYSGSKAFLQHWSTALHEELRGKGVDVQFILSHMVVSNMSKLRKASLFAPTPHVFVKSALGKIGLGGVGSFAATTTPYWAHALLQWGIEKTVGVGSAFALKRNRKMHEDIRTRALRKREREKRVQ</sequence>
<dbReference type="PROSITE" id="PS00061">
    <property type="entry name" value="ADH_SHORT"/>
    <property type="match status" value="1"/>
</dbReference>
<name>A0A3N4LJC1_9PEZI</name>
<feature type="transmembrane region" description="Helical" evidence="13">
    <location>
        <begin position="20"/>
        <end position="42"/>
    </location>
</feature>
<evidence type="ECO:0000256" key="12">
    <source>
        <dbReference type="HAMAP-Rule" id="MF_03107"/>
    </source>
</evidence>
<evidence type="ECO:0000256" key="7">
    <source>
        <dbReference type="ARBA" id="ARBA00022989"/>
    </source>
</evidence>
<dbReference type="PIRSF" id="PIRSF000126">
    <property type="entry name" value="11-beta-HSD1"/>
    <property type="match status" value="1"/>
</dbReference>
<dbReference type="HAMAP" id="MF_03107">
    <property type="entry name" value="3_ketoreductase"/>
    <property type="match status" value="1"/>
</dbReference>
<dbReference type="OrthoDB" id="5545019at2759"/>
<evidence type="ECO:0000256" key="10">
    <source>
        <dbReference type="ARBA" id="ARBA00023136"/>
    </source>
</evidence>
<keyword evidence="7 12" id="KW-1133">Transmembrane helix</keyword>
<proteinExistence type="inferred from homology"/>
<dbReference type="EC" id="1.1.1.330" evidence="12"/>
<keyword evidence="11 12" id="KW-0275">Fatty acid biosynthesis</keyword>
<reference evidence="14 15" key="1">
    <citation type="journal article" date="2018" name="Nat. Ecol. Evol.">
        <title>Pezizomycetes genomes reveal the molecular basis of ectomycorrhizal truffle lifestyle.</title>
        <authorList>
            <person name="Murat C."/>
            <person name="Payen T."/>
            <person name="Noel B."/>
            <person name="Kuo A."/>
            <person name="Morin E."/>
            <person name="Chen J."/>
            <person name="Kohler A."/>
            <person name="Krizsan K."/>
            <person name="Balestrini R."/>
            <person name="Da Silva C."/>
            <person name="Montanini B."/>
            <person name="Hainaut M."/>
            <person name="Levati E."/>
            <person name="Barry K.W."/>
            <person name="Belfiori B."/>
            <person name="Cichocki N."/>
            <person name="Clum A."/>
            <person name="Dockter R.B."/>
            <person name="Fauchery L."/>
            <person name="Guy J."/>
            <person name="Iotti M."/>
            <person name="Le Tacon F."/>
            <person name="Lindquist E.A."/>
            <person name="Lipzen A."/>
            <person name="Malagnac F."/>
            <person name="Mello A."/>
            <person name="Molinier V."/>
            <person name="Miyauchi S."/>
            <person name="Poulain J."/>
            <person name="Riccioni C."/>
            <person name="Rubini A."/>
            <person name="Sitrit Y."/>
            <person name="Splivallo R."/>
            <person name="Traeger S."/>
            <person name="Wang M."/>
            <person name="Zifcakova L."/>
            <person name="Wipf D."/>
            <person name="Zambonelli A."/>
            <person name="Paolocci F."/>
            <person name="Nowrousian M."/>
            <person name="Ottonello S."/>
            <person name="Baldrian P."/>
            <person name="Spatafora J.W."/>
            <person name="Henrissat B."/>
            <person name="Nagy L.G."/>
            <person name="Aury J.M."/>
            <person name="Wincker P."/>
            <person name="Grigoriev I.V."/>
            <person name="Bonfante P."/>
            <person name="Martin F.M."/>
        </authorList>
    </citation>
    <scope>NUCLEOTIDE SEQUENCE [LARGE SCALE GENOMIC DNA]</scope>
    <source>
        <strain evidence="14 15">ATCC MYA-4762</strain>
    </source>
</reference>
<dbReference type="STRING" id="1051890.A0A3N4LJC1"/>
<evidence type="ECO:0000256" key="4">
    <source>
        <dbReference type="ARBA" id="ARBA00022824"/>
    </source>
</evidence>
<evidence type="ECO:0000256" key="3">
    <source>
        <dbReference type="ARBA" id="ARBA00022692"/>
    </source>
</evidence>
<comment type="function">
    <text evidence="12">Component of the microsomal membrane bound fatty acid elongation system, which produces the 26-carbon very long-chain fatty acids (VLCFA) from palmitate. Catalyzes the reduction of the 3-ketoacyl-CoA intermediate that is formed in each cycle of fatty acid elongation. VLCFAs serve as precursors for ceramide and sphingolipids.</text>
</comment>
<gene>
    <name evidence="14" type="ORF">L211DRAFT_827718</name>
</gene>
<keyword evidence="5 12" id="KW-0276">Fatty acid metabolism</keyword>
<evidence type="ECO:0000256" key="8">
    <source>
        <dbReference type="ARBA" id="ARBA00023002"/>
    </source>
</evidence>
<evidence type="ECO:0000313" key="15">
    <source>
        <dbReference type="Proteomes" id="UP000267821"/>
    </source>
</evidence>
<dbReference type="Pfam" id="PF00106">
    <property type="entry name" value="adh_short"/>
    <property type="match status" value="1"/>
</dbReference>
<organism evidence="14 15">
    <name type="scientific">Terfezia boudieri ATCC MYA-4762</name>
    <dbReference type="NCBI Taxonomy" id="1051890"/>
    <lineage>
        <taxon>Eukaryota</taxon>
        <taxon>Fungi</taxon>
        <taxon>Dikarya</taxon>
        <taxon>Ascomycota</taxon>
        <taxon>Pezizomycotina</taxon>
        <taxon>Pezizomycetes</taxon>
        <taxon>Pezizales</taxon>
        <taxon>Pezizaceae</taxon>
        <taxon>Terfezia</taxon>
    </lineage>
</organism>
<comment type="catalytic activity">
    <reaction evidence="12">
        <text>a very-long-chain (3R)-3-hydroxyacyl-CoA + NADP(+) = a very-long-chain 3-oxoacyl-CoA + NADPH + H(+)</text>
        <dbReference type="Rhea" id="RHEA:48680"/>
        <dbReference type="ChEBI" id="CHEBI:15378"/>
        <dbReference type="ChEBI" id="CHEBI:57783"/>
        <dbReference type="ChEBI" id="CHEBI:58349"/>
        <dbReference type="ChEBI" id="CHEBI:85440"/>
        <dbReference type="ChEBI" id="CHEBI:90725"/>
        <dbReference type="EC" id="1.1.1.330"/>
    </reaction>
</comment>
<keyword evidence="8 12" id="KW-0560">Oxidoreductase</keyword>
<feature type="binding site" evidence="12">
    <location>
        <position position="201"/>
    </location>
    <ligand>
        <name>substrate</name>
    </ligand>
</feature>
<comment type="pathway">
    <text evidence="1">Lipid metabolism; fatty acid biosynthesis.</text>
</comment>
<keyword evidence="6 12" id="KW-0521">NADP</keyword>
<dbReference type="GO" id="GO:0005789">
    <property type="term" value="C:endoplasmic reticulum membrane"/>
    <property type="evidence" value="ECO:0007669"/>
    <property type="project" value="UniProtKB-SubCell"/>
</dbReference>
<dbReference type="FunFam" id="3.40.50.720:FF:000137">
    <property type="entry name" value="Hydroxysteroid (17-beta) dehydrogenase 3"/>
    <property type="match status" value="1"/>
</dbReference>
<dbReference type="FunCoup" id="A0A3N4LJC1">
    <property type="interactions" value="666"/>
</dbReference>
<dbReference type="PRINTS" id="PR00081">
    <property type="entry name" value="GDHRDH"/>
</dbReference>
<keyword evidence="10 12" id="KW-0472">Membrane</keyword>
<evidence type="ECO:0000256" key="1">
    <source>
        <dbReference type="ARBA" id="ARBA00005194"/>
    </source>
</evidence>
<protein>
    <recommendedName>
        <fullName evidence="12">Very-long-chain 3-oxoacyl-CoA reductase</fullName>
        <ecNumber evidence="12">1.1.1.330</ecNumber>
    </recommendedName>
    <alternativeName>
        <fullName evidence="12">3-ketoacyl-CoA reductase</fullName>
        <shortName evidence="12">3-ketoreductase</shortName>
        <shortName evidence="12">KAR</shortName>
    </alternativeName>
    <alternativeName>
        <fullName evidence="12">Microsomal beta-keto-reductase</fullName>
    </alternativeName>
</protein>
<dbReference type="AlphaFoldDB" id="A0A3N4LJC1"/>
<dbReference type="UniPathway" id="UPA00094"/>
<dbReference type="InterPro" id="IPR027533">
    <property type="entry name" value="3_ketoreductase_fungal"/>
</dbReference>
<keyword evidence="4 12" id="KW-0256">Endoplasmic reticulum</keyword>
<dbReference type="InterPro" id="IPR020904">
    <property type="entry name" value="Sc_DH/Rdtase_CS"/>
</dbReference>
<keyword evidence="2 12" id="KW-0444">Lipid biosynthesis</keyword>
<accession>A0A3N4LJC1</accession>
<evidence type="ECO:0000256" key="2">
    <source>
        <dbReference type="ARBA" id="ARBA00022516"/>
    </source>
</evidence>
<comment type="similarity">
    <text evidence="12">Belongs to the short-chain dehydrogenases/reductases (SDR) family.</text>
</comment>